<sequence>MVGTYRNIPRIGKQRGSSRGGPHFAPAHLLSATDSADGKQGSLQTRRFEDPVICVGCRTFGANDGRSIRQHQQKKQQEEATTPDDAAAAAGPRISSPLAPLYRIDEEEEEEAAVDLERYIYARVARRAVVPNGCIGWATNPPPPPSSVPLRLSSPSPFGAP</sequence>
<dbReference type="Proteomes" id="UP000821845">
    <property type="component" value="Chromosome 11"/>
</dbReference>
<gene>
    <name evidence="1" type="ORF">HPB50_023653</name>
</gene>
<organism evidence="1 2">
    <name type="scientific">Hyalomma asiaticum</name>
    <name type="common">Tick</name>
    <dbReference type="NCBI Taxonomy" id="266040"/>
    <lineage>
        <taxon>Eukaryota</taxon>
        <taxon>Metazoa</taxon>
        <taxon>Ecdysozoa</taxon>
        <taxon>Arthropoda</taxon>
        <taxon>Chelicerata</taxon>
        <taxon>Arachnida</taxon>
        <taxon>Acari</taxon>
        <taxon>Parasitiformes</taxon>
        <taxon>Ixodida</taxon>
        <taxon>Ixodoidea</taxon>
        <taxon>Ixodidae</taxon>
        <taxon>Hyalomminae</taxon>
        <taxon>Hyalomma</taxon>
    </lineage>
</organism>
<dbReference type="EMBL" id="CM023491">
    <property type="protein sequence ID" value="KAH6941847.1"/>
    <property type="molecule type" value="Genomic_DNA"/>
</dbReference>
<accession>A0ACB7T6C9</accession>
<name>A0ACB7T6C9_HYAAI</name>
<proteinExistence type="predicted"/>
<comment type="caution">
    <text evidence="1">The sequence shown here is derived from an EMBL/GenBank/DDBJ whole genome shotgun (WGS) entry which is preliminary data.</text>
</comment>
<reference evidence="1" key="1">
    <citation type="submission" date="2020-05" db="EMBL/GenBank/DDBJ databases">
        <title>Large-scale comparative analyses of tick genomes elucidate their genetic diversity and vector capacities.</title>
        <authorList>
            <person name="Jia N."/>
            <person name="Wang J."/>
            <person name="Shi W."/>
            <person name="Du L."/>
            <person name="Sun Y."/>
            <person name="Zhan W."/>
            <person name="Jiang J."/>
            <person name="Wang Q."/>
            <person name="Zhang B."/>
            <person name="Ji P."/>
            <person name="Sakyi L.B."/>
            <person name="Cui X."/>
            <person name="Yuan T."/>
            <person name="Jiang B."/>
            <person name="Yang W."/>
            <person name="Lam T.T.-Y."/>
            <person name="Chang Q."/>
            <person name="Ding S."/>
            <person name="Wang X."/>
            <person name="Zhu J."/>
            <person name="Ruan X."/>
            <person name="Zhao L."/>
            <person name="Wei J."/>
            <person name="Que T."/>
            <person name="Du C."/>
            <person name="Cheng J."/>
            <person name="Dai P."/>
            <person name="Han X."/>
            <person name="Huang E."/>
            <person name="Gao Y."/>
            <person name="Liu J."/>
            <person name="Shao H."/>
            <person name="Ye R."/>
            <person name="Li L."/>
            <person name="Wei W."/>
            <person name="Wang X."/>
            <person name="Wang C."/>
            <person name="Yang T."/>
            <person name="Huo Q."/>
            <person name="Li W."/>
            <person name="Guo W."/>
            <person name="Chen H."/>
            <person name="Zhou L."/>
            <person name="Ni X."/>
            <person name="Tian J."/>
            <person name="Zhou Y."/>
            <person name="Sheng Y."/>
            <person name="Liu T."/>
            <person name="Pan Y."/>
            <person name="Xia L."/>
            <person name="Li J."/>
            <person name="Zhao F."/>
            <person name="Cao W."/>
        </authorList>
    </citation>
    <scope>NUCLEOTIDE SEQUENCE</scope>
    <source>
        <strain evidence="1">Hyas-2018</strain>
    </source>
</reference>
<protein>
    <submittedName>
        <fullName evidence="1">Uncharacterized protein</fullName>
    </submittedName>
</protein>
<evidence type="ECO:0000313" key="2">
    <source>
        <dbReference type="Proteomes" id="UP000821845"/>
    </source>
</evidence>
<evidence type="ECO:0000313" key="1">
    <source>
        <dbReference type="EMBL" id="KAH6941847.1"/>
    </source>
</evidence>
<keyword evidence="2" id="KW-1185">Reference proteome</keyword>